<sequence>MTATPWERFSHGPWDDTAVVPQLPPEEATRAAKDFPHTLLPVPGRGVLQRPAYDPAANHHVMGMRLSEPQFTDARTGREWGAARRHALDHVLAAVAGSPWAEHLVLRGSVLLKAWFGEAAREPGDLDFVVVPDTWHLEDDRTAAMLDGIARRAEELSREAGGPVRIDAAGAVSDEIWTYDRVPGRRLVLPWTAAEDTPPGTVQLDFVFNETLPAQAVPTTVPRRGPGAPAVLMAASPELSLAWKILWLVTDRHPEAKDLYDAVLLAENTRLPYELLQRVLVAAGEYPEGSPLFLSHILHQAAEADWYEFRKDHPDFPDDDAAFLTRFALALAPAFAPAEEGVYAQLAASFLYLTETLYEQREGGGMEAVEEWLVLRSVHSVEAVVAVRELLGRTQCTLREAADVLTSFRATRFGRDQPLYAGGWCGDAHRIAEQLEAADARTRSV</sequence>
<accession>A0A7W7PH37</accession>
<dbReference type="AlphaFoldDB" id="A0A7W7PH37"/>
<keyword evidence="2" id="KW-1185">Reference proteome</keyword>
<evidence type="ECO:0000313" key="1">
    <source>
        <dbReference type="EMBL" id="MBB4889684.1"/>
    </source>
</evidence>
<organism evidence="1 2">
    <name type="scientific">Streptomyces netropsis</name>
    <name type="common">Streptoverticillium netropsis</name>
    <dbReference type="NCBI Taxonomy" id="55404"/>
    <lineage>
        <taxon>Bacteria</taxon>
        <taxon>Bacillati</taxon>
        <taxon>Actinomycetota</taxon>
        <taxon>Actinomycetes</taxon>
        <taxon>Kitasatosporales</taxon>
        <taxon>Streptomycetaceae</taxon>
        <taxon>Streptomyces</taxon>
    </lineage>
</organism>
<reference evidence="1 2" key="1">
    <citation type="submission" date="2020-08" db="EMBL/GenBank/DDBJ databases">
        <title>Genomic Encyclopedia of Type Strains, Phase III (KMG-III): the genomes of soil and plant-associated and newly described type strains.</title>
        <authorList>
            <person name="Whitman W."/>
        </authorList>
    </citation>
    <scope>NUCLEOTIDE SEQUENCE [LARGE SCALE GENOMIC DNA]</scope>
    <source>
        <strain evidence="1 2">CECT 3265</strain>
    </source>
</reference>
<name>A0A7W7PH37_STRNE</name>
<dbReference type="RefSeq" id="WP_184738316.1">
    <property type="nucleotide sequence ID" value="NZ_JACHJG010000014.1"/>
</dbReference>
<evidence type="ECO:0008006" key="3">
    <source>
        <dbReference type="Google" id="ProtNLM"/>
    </source>
</evidence>
<dbReference type="InterPro" id="IPR014942">
    <property type="entry name" value="AbiEii"/>
</dbReference>
<proteinExistence type="predicted"/>
<comment type="caution">
    <text evidence="1">The sequence shown here is derived from an EMBL/GenBank/DDBJ whole genome shotgun (WGS) entry which is preliminary data.</text>
</comment>
<gene>
    <name evidence="1" type="ORF">FHS38_005760</name>
</gene>
<dbReference type="Proteomes" id="UP000556436">
    <property type="component" value="Unassembled WGS sequence"/>
</dbReference>
<evidence type="ECO:0000313" key="2">
    <source>
        <dbReference type="Proteomes" id="UP000556436"/>
    </source>
</evidence>
<dbReference type="EMBL" id="JACHJG010000014">
    <property type="protein sequence ID" value="MBB4889684.1"/>
    <property type="molecule type" value="Genomic_DNA"/>
</dbReference>
<dbReference type="Pfam" id="PF08843">
    <property type="entry name" value="AbiEii"/>
    <property type="match status" value="1"/>
</dbReference>
<protein>
    <recommendedName>
        <fullName evidence="3">Nucleotidyl transferase AbiEii toxin, Type IV TA system</fullName>
    </recommendedName>
</protein>